<dbReference type="SUPFAM" id="SSF52540">
    <property type="entry name" value="P-loop containing nucleoside triphosphate hydrolases"/>
    <property type="match status" value="1"/>
</dbReference>
<dbReference type="InterPro" id="IPR027417">
    <property type="entry name" value="P-loop_NTPase"/>
</dbReference>
<dbReference type="PANTHER" id="PTHR40072">
    <property type="entry name" value="MOLYBDOPTERIN-GUANINE DINUCLEOTIDE BIOSYNTHESIS ADAPTER PROTEIN-RELATED"/>
    <property type="match status" value="1"/>
</dbReference>
<dbReference type="GO" id="GO:0005525">
    <property type="term" value="F:GTP binding"/>
    <property type="evidence" value="ECO:0007669"/>
    <property type="project" value="InterPro"/>
</dbReference>
<dbReference type="NCBIfam" id="TIGR00176">
    <property type="entry name" value="mobB"/>
    <property type="match status" value="1"/>
</dbReference>
<protein>
    <submittedName>
        <fullName evidence="2">Molybdopterin-guanine dinucleotide biosynthesis protein B</fullName>
    </submittedName>
</protein>
<evidence type="ECO:0000313" key="4">
    <source>
        <dbReference type="Proteomes" id="UP000768163"/>
    </source>
</evidence>
<dbReference type="InterPro" id="IPR004435">
    <property type="entry name" value="MobB_dom"/>
</dbReference>
<reference evidence="2" key="1">
    <citation type="submission" date="2019-11" db="EMBL/GenBank/DDBJ databases">
        <title>Lipid analysis of CO2-rich subsurface aquifers suggests an autotrophy-based deep biosphere with lysolipids enriched in CPR bacteria.</title>
        <authorList>
            <person name="Probst A.J."/>
            <person name="Elling F.J."/>
            <person name="Castelle C.J."/>
            <person name="Zhu Q."/>
            <person name="Elvert M."/>
            <person name="Birarda G."/>
            <person name="Holman H.-Y."/>
            <person name="Lane K.R."/>
            <person name="Ladd B."/>
            <person name="Ryan M.C."/>
            <person name="Woyke T."/>
            <person name="Hinrichs K.-U."/>
            <person name="Banfield J.F."/>
        </authorList>
    </citation>
    <scope>NUCLEOTIDE SEQUENCE</scope>
    <source>
        <strain evidence="2">CG_2015-01_33_1645</strain>
        <strain evidence="3">CG_2015-04_33_537</strain>
    </source>
</reference>
<dbReference type="EMBL" id="JAACVF010000131">
    <property type="protein sequence ID" value="NCN65371.1"/>
    <property type="molecule type" value="Genomic_DNA"/>
</dbReference>
<evidence type="ECO:0000259" key="1">
    <source>
        <dbReference type="Pfam" id="PF03205"/>
    </source>
</evidence>
<evidence type="ECO:0000313" key="2">
    <source>
        <dbReference type="EMBL" id="NCN65371.1"/>
    </source>
</evidence>
<dbReference type="InterPro" id="IPR052539">
    <property type="entry name" value="MGD_biosynthesis_adapter"/>
</dbReference>
<name>A0A8J8CF12_9ARCH</name>
<dbReference type="GO" id="GO:0006777">
    <property type="term" value="P:Mo-molybdopterin cofactor biosynthetic process"/>
    <property type="evidence" value="ECO:0007669"/>
    <property type="project" value="InterPro"/>
</dbReference>
<proteinExistence type="predicted"/>
<dbReference type="Pfam" id="PF03205">
    <property type="entry name" value="MobB"/>
    <property type="match status" value="1"/>
</dbReference>
<gene>
    <name evidence="2" type="primary">mobB</name>
    <name evidence="3" type="ORF">GW779_03330</name>
    <name evidence="2" type="ORF">GW910_04855</name>
</gene>
<dbReference type="EMBL" id="JAACQH010000059">
    <property type="protein sequence ID" value="NCS91430.1"/>
    <property type="molecule type" value="Genomic_DNA"/>
</dbReference>
<accession>A0A8J8CF12</accession>
<evidence type="ECO:0000313" key="3">
    <source>
        <dbReference type="EMBL" id="NCS91430.1"/>
    </source>
</evidence>
<feature type="domain" description="Molybdopterin-guanine dinucleotide biosynthesis protein B (MobB)" evidence="1">
    <location>
        <begin position="2"/>
        <end position="115"/>
    </location>
</feature>
<dbReference type="AlphaFoldDB" id="A0A8J8CF12"/>
<organism evidence="2 4">
    <name type="scientific">Candidatus Altarchaeum hamiconexum</name>
    <dbReference type="NCBI Taxonomy" id="1803513"/>
    <lineage>
        <taxon>Archaea</taxon>
        <taxon>Candidatus Altarchaeota</taxon>
        <taxon>Candidatus Altiarchaeia</taxon>
        <taxon>Candidatus Altarchaeales</taxon>
        <taxon>Candidatus Altarchaeaceae</taxon>
        <taxon>Candidatus Altarchaeum</taxon>
    </lineage>
</organism>
<dbReference type="Proteomes" id="UP000768163">
    <property type="component" value="Unassembled WGS sequence"/>
</dbReference>
<dbReference type="Gene3D" id="3.40.50.300">
    <property type="entry name" value="P-loop containing nucleotide triphosphate hydrolases"/>
    <property type="match status" value="1"/>
</dbReference>
<dbReference type="Proteomes" id="UP000738826">
    <property type="component" value="Unassembled WGS sequence"/>
</dbReference>
<sequence length="152" mass="17339">MILGFYGNSNSGKTTLIEGIITYLKKENLEIVVIKHIPHKNFSIDNNAKDTGKFKDMGVDVVAFSPNETAFICKKMSFSDVVSKLGFMNHYDVILIEGLKKENIPKIRVGDCEKEGNTIMDYKDNPEDVIKWIKKGLKKERAEWKKKKKILA</sequence>
<comment type="caution">
    <text evidence="2">The sequence shown here is derived from an EMBL/GenBank/DDBJ whole genome shotgun (WGS) entry which is preliminary data.</text>
</comment>
<dbReference type="PANTHER" id="PTHR40072:SF1">
    <property type="entry name" value="MOLYBDOPTERIN-GUANINE DINUCLEOTIDE BIOSYNTHESIS ADAPTER PROTEIN"/>
    <property type="match status" value="1"/>
</dbReference>